<protein>
    <submittedName>
        <fullName evidence="5">NAD-dependent epimerase/dehydratase family protein</fullName>
    </submittedName>
</protein>
<dbReference type="CDD" id="cd08946">
    <property type="entry name" value="SDR_e"/>
    <property type="match status" value="1"/>
</dbReference>
<dbReference type="EMBL" id="JBHSFI010000002">
    <property type="protein sequence ID" value="MFC4627569.1"/>
    <property type="molecule type" value="Genomic_DNA"/>
</dbReference>
<dbReference type="Proteomes" id="UP001596011">
    <property type="component" value="Unassembled WGS sequence"/>
</dbReference>
<dbReference type="PANTHER" id="PTHR43103">
    <property type="entry name" value="NUCLEOSIDE-DIPHOSPHATE-SUGAR EPIMERASE"/>
    <property type="match status" value="1"/>
</dbReference>
<organism evidence="5 6">
    <name type="scientific">Promicromonospora alba</name>
    <dbReference type="NCBI Taxonomy" id="1616110"/>
    <lineage>
        <taxon>Bacteria</taxon>
        <taxon>Bacillati</taxon>
        <taxon>Actinomycetota</taxon>
        <taxon>Actinomycetes</taxon>
        <taxon>Micrococcales</taxon>
        <taxon>Promicromonosporaceae</taxon>
        <taxon>Promicromonospora</taxon>
    </lineage>
</organism>
<dbReference type="SUPFAM" id="SSF51735">
    <property type="entry name" value="NAD(P)-binding Rossmann-fold domains"/>
    <property type="match status" value="1"/>
</dbReference>
<name>A0ABV9HB24_9MICO</name>
<evidence type="ECO:0000313" key="5">
    <source>
        <dbReference type="EMBL" id="MFC4627569.1"/>
    </source>
</evidence>
<accession>A0ABV9HB24</accession>
<evidence type="ECO:0000256" key="1">
    <source>
        <dbReference type="ARBA" id="ARBA00007637"/>
    </source>
</evidence>
<evidence type="ECO:0000259" key="4">
    <source>
        <dbReference type="Pfam" id="PF01370"/>
    </source>
</evidence>
<comment type="caution">
    <text evidence="5">The sequence shown here is derived from an EMBL/GenBank/DDBJ whole genome shotgun (WGS) entry which is preliminary data.</text>
</comment>
<dbReference type="InterPro" id="IPR036291">
    <property type="entry name" value="NAD(P)-bd_dom_sf"/>
</dbReference>
<proteinExistence type="inferred from homology"/>
<evidence type="ECO:0000256" key="3">
    <source>
        <dbReference type="ARBA" id="ARBA00023027"/>
    </source>
</evidence>
<dbReference type="RefSeq" id="WP_377132836.1">
    <property type="nucleotide sequence ID" value="NZ_JBHSFI010000002.1"/>
</dbReference>
<evidence type="ECO:0000256" key="2">
    <source>
        <dbReference type="ARBA" id="ARBA00023002"/>
    </source>
</evidence>
<dbReference type="Gene3D" id="3.40.50.720">
    <property type="entry name" value="NAD(P)-binding Rossmann-like Domain"/>
    <property type="match status" value="1"/>
</dbReference>
<dbReference type="Pfam" id="PF01370">
    <property type="entry name" value="Epimerase"/>
    <property type="match status" value="1"/>
</dbReference>
<sequence length="335" mass="34359">MNHTSPAATPPAVTLSPVVAAPTAVAAALHPGDTVLVTGAAGGIGRVVVPALADAGYRVVATDRAPFDAPAADAVLVGDSRDPAFVGSALRAGGGPGASAVDGVVHLAAIASPGQVPDDQTFTQNVQGTFCVLDGAGRAGVRVAVAASSFSAYGYPWAGRHLSPAYVPIDEAQDPVAVDAYALSKLAGEQVGAYTTRRYGMPATLLRLPFVGTGDRLREAVDRTHRDPAASRQELWTWLDTRDAAGVVRAVLGSGVTGYHVVNVAAPDTTSDVPTAELLARYHPASRVTRPLEAFASVIDTTAVRELFGFDPVHSWRTGDALDPSVTALAEGVRA</sequence>
<keyword evidence="3" id="KW-0520">NAD</keyword>
<keyword evidence="2" id="KW-0560">Oxidoreductase</keyword>
<comment type="similarity">
    <text evidence="1">Belongs to the NAD(P)-dependent epimerase/dehydratase family.</text>
</comment>
<dbReference type="PROSITE" id="PS00430">
    <property type="entry name" value="TONB_DEPENDENT_REC_1"/>
    <property type="match status" value="1"/>
</dbReference>
<feature type="domain" description="NAD-dependent epimerase/dehydratase" evidence="4">
    <location>
        <begin position="35"/>
        <end position="209"/>
    </location>
</feature>
<dbReference type="PANTHER" id="PTHR43103:SF5">
    <property type="entry name" value="4-EPIMERASE, PUTATIVE (AFU_ORTHOLOGUE AFUA_7G00360)-RELATED"/>
    <property type="match status" value="1"/>
</dbReference>
<gene>
    <name evidence="5" type="ORF">ACFO6V_04930</name>
</gene>
<dbReference type="InterPro" id="IPR001509">
    <property type="entry name" value="Epimerase_deHydtase"/>
</dbReference>
<evidence type="ECO:0000313" key="6">
    <source>
        <dbReference type="Proteomes" id="UP001596011"/>
    </source>
</evidence>
<dbReference type="InterPro" id="IPR010916">
    <property type="entry name" value="TonB_box_CS"/>
</dbReference>
<reference evidence="6" key="1">
    <citation type="journal article" date="2019" name="Int. J. Syst. Evol. Microbiol.">
        <title>The Global Catalogue of Microorganisms (GCM) 10K type strain sequencing project: providing services to taxonomists for standard genome sequencing and annotation.</title>
        <authorList>
            <consortium name="The Broad Institute Genomics Platform"/>
            <consortium name="The Broad Institute Genome Sequencing Center for Infectious Disease"/>
            <person name="Wu L."/>
            <person name="Ma J."/>
        </authorList>
    </citation>
    <scope>NUCLEOTIDE SEQUENCE [LARGE SCALE GENOMIC DNA]</scope>
    <source>
        <strain evidence="6">CCUG 42722</strain>
    </source>
</reference>
<keyword evidence="6" id="KW-1185">Reference proteome</keyword>